<proteinExistence type="predicted"/>
<keyword evidence="3" id="KW-1185">Reference proteome</keyword>
<evidence type="ECO:0000313" key="3">
    <source>
        <dbReference type="Proteomes" id="UP000243542"/>
    </source>
</evidence>
<dbReference type="AlphaFoldDB" id="A0A2A9G2L2"/>
<evidence type="ECO:0000256" key="1">
    <source>
        <dbReference type="SAM" id="Phobius"/>
    </source>
</evidence>
<keyword evidence="1" id="KW-0472">Membrane</keyword>
<dbReference type="RefSeq" id="WP_098509807.1">
    <property type="nucleotide sequence ID" value="NZ_JBIAKZ010000010.1"/>
</dbReference>
<keyword evidence="1" id="KW-1133">Transmembrane helix</keyword>
<dbReference type="Proteomes" id="UP000243542">
    <property type="component" value="Unassembled WGS sequence"/>
</dbReference>
<evidence type="ECO:0000313" key="2">
    <source>
        <dbReference type="EMBL" id="PFG57176.1"/>
    </source>
</evidence>
<dbReference type="EMBL" id="PDJK01000001">
    <property type="protein sequence ID" value="PFG57176.1"/>
    <property type="molecule type" value="Genomic_DNA"/>
</dbReference>
<feature type="transmembrane region" description="Helical" evidence="1">
    <location>
        <begin position="34"/>
        <end position="54"/>
    </location>
</feature>
<protein>
    <submittedName>
        <fullName evidence="2">Uncharacterized protein</fullName>
    </submittedName>
</protein>
<sequence>MAFGDDLRIASAVSGVDIAIGRPHKAPLPLPADLIASVTAVNAVGAALAALLSAPAQRPSRGRVTASGVLEYFAGIKGKMYEGYPRQRLREDAARPDRPAPILRRSFGAWTGM</sequence>
<comment type="caution">
    <text evidence="2">The sequence shown here is derived from an EMBL/GenBank/DDBJ whole genome shotgun (WGS) entry which is preliminary data.</text>
</comment>
<gene>
    <name evidence="2" type="ORF">ATK36_0740</name>
</gene>
<accession>A0A2A9G2L2</accession>
<dbReference type="SUPFAM" id="SSF89796">
    <property type="entry name" value="CoA-transferase family III (CaiB/BaiF)"/>
    <property type="match status" value="1"/>
</dbReference>
<reference evidence="2 3" key="1">
    <citation type="submission" date="2017-10" db="EMBL/GenBank/DDBJ databases">
        <title>Sequencing the genomes of 1000 actinobacteria strains.</title>
        <authorList>
            <person name="Klenk H.-P."/>
        </authorList>
    </citation>
    <scope>NUCLEOTIDE SEQUENCE [LARGE SCALE GENOMIC DNA]</scope>
    <source>
        <strain evidence="2 3">DSM 46092</strain>
    </source>
</reference>
<dbReference type="InterPro" id="IPR023606">
    <property type="entry name" value="CoA-Trfase_III_dom_1_sf"/>
</dbReference>
<name>A0A2A9G2L2_9PSEU</name>
<organism evidence="2 3">
    <name type="scientific">Amycolatopsis sulphurea</name>
    <dbReference type="NCBI Taxonomy" id="76022"/>
    <lineage>
        <taxon>Bacteria</taxon>
        <taxon>Bacillati</taxon>
        <taxon>Actinomycetota</taxon>
        <taxon>Actinomycetes</taxon>
        <taxon>Pseudonocardiales</taxon>
        <taxon>Pseudonocardiaceae</taxon>
        <taxon>Amycolatopsis</taxon>
    </lineage>
</organism>
<keyword evidence="1" id="KW-0812">Transmembrane</keyword>